<feature type="region of interest" description="Disordered" evidence="1">
    <location>
        <begin position="1"/>
        <end position="38"/>
    </location>
</feature>
<accession>A0A7N2LMI5</accession>
<dbReference type="AlphaFoldDB" id="A0A7N2LMI5"/>
<feature type="compositionally biased region" description="Gly residues" evidence="1">
    <location>
        <begin position="1"/>
        <end position="12"/>
    </location>
</feature>
<evidence type="ECO:0000313" key="2">
    <source>
        <dbReference type="EnsemblPlants" id="QL05p012199:mrna"/>
    </source>
</evidence>
<reference evidence="2" key="2">
    <citation type="submission" date="2021-01" db="UniProtKB">
        <authorList>
            <consortium name="EnsemblPlants"/>
        </authorList>
    </citation>
    <scope>IDENTIFICATION</scope>
</reference>
<name>A0A7N2LMI5_QUELO</name>
<dbReference type="Gramene" id="QL05p012199:mrna">
    <property type="protein sequence ID" value="QL05p012199:mrna"/>
    <property type="gene ID" value="QL05p012199"/>
</dbReference>
<dbReference type="EnsemblPlants" id="QL05p012199:mrna">
    <property type="protein sequence ID" value="QL05p012199:mrna"/>
    <property type="gene ID" value="QL05p012199"/>
</dbReference>
<sequence length="77" mass="8270">MELYSGGGGGNWGKIPSIPTHGNTSTSSNQDHLYLSPQQPQQFQLHNKIISTNHSLLTSTSYITCGGEFSGSDSAWN</sequence>
<dbReference type="EMBL" id="LRBV02000005">
    <property type="status" value="NOT_ANNOTATED_CDS"/>
    <property type="molecule type" value="Genomic_DNA"/>
</dbReference>
<evidence type="ECO:0000313" key="3">
    <source>
        <dbReference type="Proteomes" id="UP000594261"/>
    </source>
</evidence>
<dbReference type="InParanoid" id="A0A7N2LMI5"/>
<protein>
    <submittedName>
        <fullName evidence="2">Uncharacterized protein</fullName>
    </submittedName>
</protein>
<evidence type="ECO:0000256" key="1">
    <source>
        <dbReference type="SAM" id="MobiDB-lite"/>
    </source>
</evidence>
<organism evidence="2 3">
    <name type="scientific">Quercus lobata</name>
    <name type="common">Valley oak</name>
    <dbReference type="NCBI Taxonomy" id="97700"/>
    <lineage>
        <taxon>Eukaryota</taxon>
        <taxon>Viridiplantae</taxon>
        <taxon>Streptophyta</taxon>
        <taxon>Embryophyta</taxon>
        <taxon>Tracheophyta</taxon>
        <taxon>Spermatophyta</taxon>
        <taxon>Magnoliopsida</taxon>
        <taxon>eudicotyledons</taxon>
        <taxon>Gunneridae</taxon>
        <taxon>Pentapetalae</taxon>
        <taxon>rosids</taxon>
        <taxon>fabids</taxon>
        <taxon>Fagales</taxon>
        <taxon>Fagaceae</taxon>
        <taxon>Quercus</taxon>
    </lineage>
</organism>
<proteinExistence type="predicted"/>
<keyword evidence="3" id="KW-1185">Reference proteome</keyword>
<dbReference type="Proteomes" id="UP000594261">
    <property type="component" value="Chromosome 5"/>
</dbReference>
<feature type="compositionally biased region" description="Polar residues" evidence="1">
    <location>
        <begin position="20"/>
        <end position="38"/>
    </location>
</feature>
<reference evidence="2 3" key="1">
    <citation type="journal article" date="2016" name="G3 (Bethesda)">
        <title>First Draft Assembly and Annotation of the Genome of a California Endemic Oak Quercus lobata Nee (Fagaceae).</title>
        <authorList>
            <person name="Sork V.L."/>
            <person name="Fitz-Gibbon S.T."/>
            <person name="Puiu D."/>
            <person name="Crepeau M."/>
            <person name="Gugger P.F."/>
            <person name="Sherman R."/>
            <person name="Stevens K."/>
            <person name="Langley C.H."/>
            <person name="Pellegrini M."/>
            <person name="Salzberg S.L."/>
        </authorList>
    </citation>
    <scope>NUCLEOTIDE SEQUENCE [LARGE SCALE GENOMIC DNA]</scope>
    <source>
        <strain evidence="2 3">cv. SW786</strain>
    </source>
</reference>